<protein>
    <recommendedName>
        <fullName evidence="1">Phosphoribosyltransferase domain-containing protein</fullName>
    </recommendedName>
</protein>
<dbReference type="AlphaFoldDB" id="A0AA85G712"/>
<dbReference type="SUPFAM" id="SSF53271">
    <property type="entry name" value="PRTase-like"/>
    <property type="match status" value="2"/>
</dbReference>
<dbReference type="GO" id="GO:0032264">
    <property type="term" value="P:IMP salvage"/>
    <property type="evidence" value="ECO:0007669"/>
    <property type="project" value="TreeGrafter"/>
</dbReference>
<dbReference type="InterPro" id="IPR029057">
    <property type="entry name" value="PRTase-like"/>
</dbReference>
<dbReference type="GO" id="GO:0000287">
    <property type="term" value="F:magnesium ion binding"/>
    <property type="evidence" value="ECO:0007669"/>
    <property type="project" value="TreeGrafter"/>
</dbReference>
<dbReference type="GO" id="GO:0032263">
    <property type="term" value="P:GMP salvage"/>
    <property type="evidence" value="ECO:0007669"/>
    <property type="project" value="TreeGrafter"/>
</dbReference>
<dbReference type="PANTHER" id="PTHR43340:SF1">
    <property type="entry name" value="HYPOXANTHINE PHOSPHORIBOSYLTRANSFERASE"/>
    <property type="match status" value="1"/>
</dbReference>
<dbReference type="GO" id="GO:0005829">
    <property type="term" value="C:cytosol"/>
    <property type="evidence" value="ECO:0007669"/>
    <property type="project" value="TreeGrafter"/>
</dbReference>
<keyword evidence="2" id="KW-1185">Reference proteome</keyword>
<accession>A0AA85G712</accession>
<dbReference type="GO" id="GO:0006178">
    <property type="term" value="P:guanine salvage"/>
    <property type="evidence" value="ECO:0007669"/>
    <property type="project" value="TreeGrafter"/>
</dbReference>
<dbReference type="InterPro" id="IPR050408">
    <property type="entry name" value="HGPRT"/>
</dbReference>
<dbReference type="InterPro" id="IPR000836">
    <property type="entry name" value="PRTase_dom"/>
</dbReference>
<evidence type="ECO:0000313" key="2">
    <source>
        <dbReference type="Proteomes" id="UP000050792"/>
    </source>
</evidence>
<proteinExistence type="predicted"/>
<feature type="domain" description="Phosphoribosyltransferase" evidence="1">
    <location>
        <begin position="59"/>
        <end position="201"/>
    </location>
</feature>
<reference evidence="3" key="2">
    <citation type="submission" date="2023-11" db="UniProtKB">
        <authorList>
            <consortium name="WormBaseParasite"/>
        </authorList>
    </citation>
    <scope>IDENTIFICATION</scope>
</reference>
<dbReference type="GO" id="GO:0046100">
    <property type="term" value="P:hypoxanthine metabolic process"/>
    <property type="evidence" value="ECO:0007669"/>
    <property type="project" value="TreeGrafter"/>
</dbReference>
<reference evidence="2" key="1">
    <citation type="submission" date="2022-06" db="EMBL/GenBank/DDBJ databases">
        <authorList>
            <person name="Berger JAMES D."/>
            <person name="Berger JAMES D."/>
        </authorList>
    </citation>
    <scope>NUCLEOTIDE SEQUENCE [LARGE SCALE GENOMIC DNA]</scope>
</reference>
<dbReference type="Gene3D" id="3.40.50.2020">
    <property type="match status" value="2"/>
</dbReference>
<dbReference type="GO" id="GO:0004422">
    <property type="term" value="F:hypoxanthine phosphoribosyltransferase activity"/>
    <property type="evidence" value="ECO:0007669"/>
    <property type="project" value="TreeGrafter"/>
</dbReference>
<organism evidence="2 3">
    <name type="scientific">Schistosoma rodhaini</name>
    <dbReference type="NCBI Taxonomy" id="6188"/>
    <lineage>
        <taxon>Eukaryota</taxon>
        <taxon>Metazoa</taxon>
        <taxon>Spiralia</taxon>
        <taxon>Lophotrochozoa</taxon>
        <taxon>Platyhelminthes</taxon>
        <taxon>Trematoda</taxon>
        <taxon>Digenea</taxon>
        <taxon>Strigeidida</taxon>
        <taxon>Schistosomatoidea</taxon>
        <taxon>Schistosomatidae</taxon>
        <taxon>Schistosoma</taxon>
    </lineage>
</organism>
<name>A0AA85G712_9TREM</name>
<sequence length="403" mass="46119">MASREYKNDCIIFDDSYEGYSAKNFTLPEPYEKHISTILIPGGMVRSRLERMSIDILSDYEKCGVKSVYIICILKGGFKFASDLFKTLQKYSFTRDNYIKVSIDFLAASTYVDDSVGHDTNITPCTNMEKFRDKDVLIVEDMVDTGTSLNELERFVRKYEPKSVYSACLLVKRIAEVPGYKPTYVGFEVPNVFIVGYGIDYNDQFRELPHVCAVNDEGKREFLGKGGFKFASDLFKTLQEYSFTRDNYIKVSIDFLAASTYVFDDSYEGYSAKNFTLPEPYEKHISTILIPGGMIENRLERMSIDILSDYEKCGVKSVYIICILKGGFKFASDLFKTLQEYSFTRDNYIKVSIDFLAASTYVTCLRVLNSFSYSFGFTDLQNVREGEKEKPTSSHFAFNCPFS</sequence>
<dbReference type="WBParaSite" id="SRDH1_78620.1">
    <property type="protein sequence ID" value="SRDH1_78620.1"/>
    <property type="gene ID" value="SRDH1_78620"/>
</dbReference>
<evidence type="ECO:0000259" key="1">
    <source>
        <dbReference type="Pfam" id="PF00156"/>
    </source>
</evidence>
<dbReference type="Pfam" id="PF00156">
    <property type="entry name" value="Pribosyltran"/>
    <property type="match status" value="1"/>
</dbReference>
<dbReference type="PANTHER" id="PTHR43340">
    <property type="entry name" value="HYPOXANTHINE-GUANINE PHOSPHORIBOSYLTRANSFERASE"/>
    <property type="match status" value="1"/>
</dbReference>
<dbReference type="Proteomes" id="UP000050792">
    <property type="component" value="Unassembled WGS sequence"/>
</dbReference>
<dbReference type="CDD" id="cd06223">
    <property type="entry name" value="PRTases_typeI"/>
    <property type="match status" value="1"/>
</dbReference>
<evidence type="ECO:0000313" key="3">
    <source>
        <dbReference type="WBParaSite" id="SRDH1_78620.1"/>
    </source>
</evidence>